<organism evidence="1 2">
    <name type="scientific">Prochlorococcus marinus str. PAC1</name>
    <dbReference type="NCBI Taxonomy" id="59924"/>
    <lineage>
        <taxon>Bacteria</taxon>
        <taxon>Bacillati</taxon>
        <taxon>Cyanobacteriota</taxon>
        <taxon>Cyanophyceae</taxon>
        <taxon>Synechococcales</taxon>
        <taxon>Prochlorococcaceae</taxon>
        <taxon>Prochlorococcus</taxon>
    </lineage>
</organism>
<dbReference type="EMBL" id="JNAX01000015">
    <property type="protein sequence ID" value="KGG19281.1"/>
    <property type="molecule type" value="Genomic_DNA"/>
</dbReference>
<evidence type="ECO:0000313" key="1">
    <source>
        <dbReference type="EMBL" id="KGG19281.1"/>
    </source>
</evidence>
<comment type="caution">
    <text evidence="1">The sequence shown here is derived from an EMBL/GenBank/DDBJ whole genome shotgun (WGS) entry which is preliminary data.</text>
</comment>
<reference evidence="2" key="1">
    <citation type="journal article" date="2014" name="Sci. Data">
        <title>Genomes of diverse isolates of the marine cyanobacterium Prochlorococcus.</title>
        <authorList>
            <person name="Biller S."/>
            <person name="Berube P."/>
            <person name="Thompson J."/>
            <person name="Kelly L."/>
            <person name="Roggensack S."/>
            <person name="Awad L."/>
            <person name="Roache-Johnson K."/>
            <person name="Ding H."/>
            <person name="Giovannoni S.J."/>
            <person name="Moore L.R."/>
            <person name="Chisholm S.W."/>
        </authorList>
    </citation>
    <scope>NUCLEOTIDE SEQUENCE [LARGE SCALE GENOMIC DNA]</scope>
    <source>
        <strain evidence="2">PAC1</strain>
    </source>
</reference>
<dbReference type="Proteomes" id="UP000030392">
    <property type="component" value="Unassembled WGS sequence"/>
</dbReference>
<proteinExistence type="predicted"/>
<accession>A0A0A2BYW0</accession>
<name>A0A0A2BYW0_PROMR</name>
<dbReference type="RefSeq" id="WP_036906828.1">
    <property type="nucleotide sequence ID" value="NZ_CP138967.1"/>
</dbReference>
<evidence type="ECO:0000313" key="2">
    <source>
        <dbReference type="Proteomes" id="UP000030392"/>
    </source>
</evidence>
<protein>
    <submittedName>
        <fullName evidence="1">Uncharacterized protein</fullName>
    </submittedName>
</protein>
<sequence length="149" mass="17522">MKKIPSNSQDPNLPPKVAKLIHDVNEDCERAKEHLEKIKKYTLRRDIDLKDALTGLSELQRICYEDVKGADEWSVKSLDELVGRPIYELREMVRCQIEDPPAKSFVYFDKIHEMILKVLDSIRTFKFSFLKQKRDQLDNLFRLPDADTD</sequence>
<dbReference type="AlphaFoldDB" id="A0A0A2BYW0"/>
<gene>
    <name evidence="1" type="ORF">EV03_1661</name>
</gene>